<accession>A0A8J5N5R4</accession>
<dbReference type="AlphaFoldDB" id="A0A8J5N5R4"/>
<keyword evidence="2" id="KW-1185">Reference proteome</keyword>
<reference evidence="1" key="1">
    <citation type="journal article" date="2021" name="Sci. Adv.">
        <title>The American lobster genome reveals insights on longevity, neural, and immune adaptations.</title>
        <authorList>
            <person name="Polinski J.M."/>
            <person name="Zimin A.V."/>
            <person name="Clark K.F."/>
            <person name="Kohn A.B."/>
            <person name="Sadowski N."/>
            <person name="Timp W."/>
            <person name="Ptitsyn A."/>
            <person name="Khanna P."/>
            <person name="Romanova D.Y."/>
            <person name="Williams P."/>
            <person name="Greenwood S.J."/>
            <person name="Moroz L.L."/>
            <person name="Walt D.R."/>
            <person name="Bodnar A.G."/>
        </authorList>
    </citation>
    <scope>NUCLEOTIDE SEQUENCE</scope>
    <source>
        <strain evidence="1">GMGI-L3</strain>
    </source>
</reference>
<dbReference type="EMBL" id="JAHLQT010009960">
    <property type="protein sequence ID" value="KAG7173410.1"/>
    <property type="molecule type" value="Genomic_DNA"/>
</dbReference>
<gene>
    <name evidence="1" type="ORF">Hamer_G018696</name>
</gene>
<name>A0A8J5N5R4_HOMAM</name>
<evidence type="ECO:0000313" key="2">
    <source>
        <dbReference type="Proteomes" id="UP000747542"/>
    </source>
</evidence>
<protein>
    <submittedName>
        <fullName evidence="1">Uncharacterized protein</fullName>
    </submittedName>
</protein>
<comment type="caution">
    <text evidence="1">The sequence shown here is derived from an EMBL/GenBank/DDBJ whole genome shotgun (WGS) entry which is preliminary data.</text>
</comment>
<dbReference type="Proteomes" id="UP000747542">
    <property type="component" value="Unassembled WGS sequence"/>
</dbReference>
<organism evidence="1 2">
    <name type="scientific">Homarus americanus</name>
    <name type="common">American lobster</name>
    <dbReference type="NCBI Taxonomy" id="6706"/>
    <lineage>
        <taxon>Eukaryota</taxon>
        <taxon>Metazoa</taxon>
        <taxon>Ecdysozoa</taxon>
        <taxon>Arthropoda</taxon>
        <taxon>Crustacea</taxon>
        <taxon>Multicrustacea</taxon>
        <taxon>Malacostraca</taxon>
        <taxon>Eumalacostraca</taxon>
        <taxon>Eucarida</taxon>
        <taxon>Decapoda</taxon>
        <taxon>Pleocyemata</taxon>
        <taxon>Astacidea</taxon>
        <taxon>Nephropoidea</taxon>
        <taxon>Nephropidae</taxon>
        <taxon>Homarus</taxon>
    </lineage>
</organism>
<sequence>MLELFRTGPKVTYTGVAIVCKRLPFHNAGDTWQSFLYDIPINPELMIMSSTVSPTQRFLERHPCVVTLT</sequence>
<evidence type="ECO:0000313" key="1">
    <source>
        <dbReference type="EMBL" id="KAG7173410.1"/>
    </source>
</evidence>
<proteinExistence type="predicted"/>